<evidence type="ECO:0000313" key="1">
    <source>
        <dbReference type="EMBL" id="MBB6679024.1"/>
    </source>
</evidence>
<comment type="caution">
    <text evidence="1">The sequence shown here is derived from an EMBL/GenBank/DDBJ whole genome shotgun (WGS) entry which is preliminary data.</text>
</comment>
<accession>A0A841TCJ2</accession>
<dbReference type="Proteomes" id="UP000574133">
    <property type="component" value="Unassembled WGS sequence"/>
</dbReference>
<dbReference type="EMBL" id="JACJVN010000065">
    <property type="protein sequence ID" value="MBB6679024.1"/>
    <property type="molecule type" value="Genomic_DNA"/>
</dbReference>
<dbReference type="RefSeq" id="WP_185180282.1">
    <property type="nucleotide sequence ID" value="NZ_CBCSEP010000002.1"/>
</dbReference>
<proteinExistence type="predicted"/>
<gene>
    <name evidence="1" type="ORF">H4Q31_17170</name>
</gene>
<organism evidence="1 2">
    <name type="scientific">Cohnella lubricantis</name>
    <dbReference type="NCBI Taxonomy" id="2163172"/>
    <lineage>
        <taxon>Bacteria</taxon>
        <taxon>Bacillati</taxon>
        <taxon>Bacillota</taxon>
        <taxon>Bacilli</taxon>
        <taxon>Bacillales</taxon>
        <taxon>Paenibacillaceae</taxon>
        <taxon>Cohnella</taxon>
    </lineage>
</organism>
<dbReference type="GO" id="GO:0003677">
    <property type="term" value="F:DNA binding"/>
    <property type="evidence" value="ECO:0007669"/>
    <property type="project" value="UniProtKB-KW"/>
</dbReference>
<sequence length="224" mass="26748">MFEARYEEWLHRQKRSLRGEARRRLAEGHSHNEKLFVETVWYPAIGNFDDLYAEYEVRSYKNGCYYMDFAYLRPPYRVCWEVDDFSSHAKNLNRRTHEYHLDRQNELVLDGWIVFRISLDKIRERPRACQQFVLQSMGKLFGLTAMDTPSRSLALEQREIMRLARRLQRPFTPAEASICLGVSDRYVRELLQELVQLELLEAAGGRVRIRSYRLTEYGARVYIP</sequence>
<reference evidence="1 2" key="1">
    <citation type="submission" date="2020-08" db="EMBL/GenBank/DDBJ databases">
        <title>Cohnella phylogeny.</title>
        <authorList>
            <person name="Dunlap C."/>
        </authorList>
    </citation>
    <scope>NUCLEOTIDE SEQUENCE [LARGE SCALE GENOMIC DNA]</scope>
    <source>
        <strain evidence="1 2">DSM 103658</strain>
    </source>
</reference>
<name>A0A841TCJ2_9BACL</name>
<keyword evidence="2" id="KW-1185">Reference proteome</keyword>
<dbReference type="AlphaFoldDB" id="A0A841TCJ2"/>
<protein>
    <submittedName>
        <fullName evidence="1">DNA-binding response regulator</fullName>
    </submittedName>
</protein>
<evidence type="ECO:0000313" key="2">
    <source>
        <dbReference type="Proteomes" id="UP000574133"/>
    </source>
</evidence>
<keyword evidence="1" id="KW-0238">DNA-binding</keyword>